<accession>A0A1D7QVI4</accession>
<evidence type="ECO:0000256" key="1">
    <source>
        <dbReference type="SAM" id="Phobius"/>
    </source>
</evidence>
<dbReference type="EMBL" id="CP012502">
    <property type="protein sequence ID" value="AOM83020.1"/>
    <property type="molecule type" value="Genomic_DNA"/>
</dbReference>
<keyword evidence="1" id="KW-1133">Transmembrane helix</keyword>
<sequence length="69" mass="7837">MASGQMIYYLIPAAIICIIALILTVKIGIDPDDKDYDRKTKSHFTNMSIIYFVTFVPALILTVIYFIYG</sequence>
<dbReference type="AlphaFoldDB" id="A0A1D7QVI4"/>
<proteinExistence type="predicted"/>
<evidence type="ECO:0000313" key="2">
    <source>
        <dbReference type="EMBL" id="AOM83020.1"/>
    </source>
</evidence>
<dbReference type="STRING" id="632773.BBEV_1659"/>
<keyword evidence="1" id="KW-0472">Membrane</keyword>
<reference evidence="2 3" key="1">
    <citation type="submission" date="2015-08" db="EMBL/GenBank/DDBJ databases">
        <title>The complete genome sequence of Bacillus beveridgei MLTeJB.</title>
        <authorList>
            <person name="Hanson T.E."/>
            <person name="Mesa C."/>
            <person name="Basesman S.M."/>
            <person name="Oremland R.S."/>
        </authorList>
    </citation>
    <scope>NUCLEOTIDE SEQUENCE [LARGE SCALE GENOMIC DNA]</scope>
    <source>
        <strain evidence="2 3">MLTeJB</strain>
    </source>
</reference>
<dbReference type="RefSeq" id="WP_084007305.1">
    <property type="nucleotide sequence ID" value="NZ_CP012502.1"/>
</dbReference>
<dbReference type="Proteomes" id="UP000094463">
    <property type="component" value="Chromosome"/>
</dbReference>
<name>A0A1D7QVI4_9BACI</name>
<dbReference type="KEGG" id="bbev:BBEV_1659"/>
<dbReference type="OrthoDB" id="2889317at2"/>
<feature type="transmembrane region" description="Helical" evidence="1">
    <location>
        <begin position="49"/>
        <end position="68"/>
    </location>
</feature>
<gene>
    <name evidence="2" type="ORF">BBEV_1659</name>
</gene>
<evidence type="ECO:0000313" key="3">
    <source>
        <dbReference type="Proteomes" id="UP000094463"/>
    </source>
</evidence>
<protein>
    <submittedName>
        <fullName evidence="2">Uncharacterized protein</fullName>
    </submittedName>
</protein>
<feature type="transmembrane region" description="Helical" evidence="1">
    <location>
        <begin position="6"/>
        <end position="29"/>
    </location>
</feature>
<keyword evidence="3" id="KW-1185">Reference proteome</keyword>
<organism evidence="2 3">
    <name type="scientific">Salisediminibacterium beveridgei</name>
    <dbReference type="NCBI Taxonomy" id="632773"/>
    <lineage>
        <taxon>Bacteria</taxon>
        <taxon>Bacillati</taxon>
        <taxon>Bacillota</taxon>
        <taxon>Bacilli</taxon>
        <taxon>Bacillales</taxon>
        <taxon>Bacillaceae</taxon>
        <taxon>Salisediminibacterium</taxon>
    </lineage>
</organism>
<keyword evidence="1" id="KW-0812">Transmembrane</keyword>